<dbReference type="EMBL" id="NIBG01000006">
    <property type="protein sequence ID" value="PAB59687.1"/>
    <property type="molecule type" value="Genomic_DNA"/>
</dbReference>
<evidence type="ECO:0000256" key="1">
    <source>
        <dbReference type="SAM" id="Phobius"/>
    </source>
</evidence>
<feature type="transmembrane region" description="Helical" evidence="1">
    <location>
        <begin position="45"/>
        <end position="67"/>
    </location>
</feature>
<keyword evidence="4" id="KW-1185">Reference proteome</keyword>
<reference evidence="3 4" key="1">
    <citation type="submission" date="2017-06" db="EMBL/GenBank/DDBJ databases">
        <title>Draft genome sequence of anaerobic fermentative bacterium Anaeromicrobium sediminis DY2726D isolated from West Pacific Ocean sediments.</title>
        <authorList>
            <person name="Zeng X."/>
        </authorList>
    </citation>
    <scope>NUCLEOTIDE SEQUENCE [LARGE SCALE GENOMIC DNA]</scope>
    <source>
        <strain evidence="3 4">DY2726D</strain>
    </source>
</reference>
<feature type="domain" description="DUF5658" evidence="2">
    <location>
        <begin position="9"/>
        <end position="95"/>
    </location>
</feature>
<accession>A0A267MJR0</accession>
<keyword evidence="1" id="KW-0472">Membrane</keyword>
<evidence type="ECO:0000259" key="2">
    <source>
        <dbReference type="Pfam" id="PF18902"/>
    </source>
</evidence>
<dbReference type="Pfam" id="PF18902">
    <property type="entry name" value="DUF5658"/>
    <property type="match status" value="1"/>
</dbReference>
<dbReference type="AlphaFoldDB" id="A0A267MJR0"/>
<proteinExistence type="predicted"/>
<protein>
    <recommendedName>
        <fullName evidence="2">DUF5658 domain-containing protein</fullName>
    </recommendedName>
</protein>
<dbReference type="Proteomes" id="UP000216024">
    <property type="component" value="Unassembled WGS sequence"/>
</dbReference>
<keyword evidence="1" id="KW-0812">Transmembrane</keyword>
<feature type="transmembrane region" description="Helical" evidence="1">
    <location>
        <begin position="79"/>
        <end position="103"/>
    </location>
</feature>
<name>A0A267MJR0_9FIRM</name>
<dbReference type="RefSeq" id="WP_095133130.1">
    <property type="nucleotide sequence ID" value="NZ_NIBG01000006.1"/>
</dbReference>
<dbReference type="InterPro" id="IPR043717">
    <property type="entry name" value="DUF5658"/>
</dbReference>
<sequence>MSINLILCLLSFLMVIDYIVTYIEIHILNIATEMNPFMNNFMDRPFLEGIFLRILLALFFVTLFKSIEKYRDKKYFKKILVIPLSIQIIPVVMHIKTLCLYGFSKL</sequence>
<gene>
    <name evidence="3" type="ORF">CCE28_08970</name>
</gene>
<organism evidence="3 4">
    <name type="scientific">Anaeromicrobium sediminis</name>
    <dbReference type="NCBI Taxonomy" id="1478221"/>
    <lineage>
        <taxon>Bacteria</taxon>
        <taxon>Bacillati</taxon>
        <taxon>Bacillota</taxon>
        <taxon>Clostridia</taxon>
        <taxon>Peptostreptococcales</taxon>
        <taxon>Thermotaleaceae</taxon>
        <taxon>Anaeromicrobium</taxon>
    </lineage>
</organism>
<evidence type="ECO:0000313" key="4">
    <source>
        <dbReference type="Proteomes" id="UP000216024"/>
    </source>
</evidence>
<dbReference type="OrthoDB" id="9913301at2"/>
<evidence type="ECO:0000313" key="3">
    <source>
        <dbReference type="EMBL" id="PAB59687.1"/>
    </source>
</evidence>
<comment type="caution">
    <text evidence="3">The sequence shown here is derived from an EMBL/GenBank/DDBJ whole genome shotgun (WGS) entry which is preliminary data.</text>
</comment>
<keyword evidence="1" id="KW-1133">Transmembrane helix</keyword>